<gene>
    <name evidence="3" type="ORF">BSAL_47550</name>
</gene>
<evidence type="ECO:0000256" key="1">
    <source>
        <dbReference type="SAM" id="MobiDB-lite"/>
    </source>
</evidence>
<feature type="domain" description="Ubiquitin-like" evidence="2">
    <location>
        <begin position="28"/>
        <end position="71"/>
    </location>
</feature>
<proteinExistence type="predicted"/>
<dbReference type="InterPro" id="IPR000626">
    <property type="entry name" value="Ubiquitin-like_dom"/>
</dbReference>
<feature type="region of interest" description="Disordered" evidence="1">
    <location>
        <begin position="273"/>
        <end position="293"/>
    </location>
</feature>
<dbReference type="SUPFAM" id="SSF54236">
    <property type="entry name" value="Ubiquitin-like"/>
    <property type="match status" value="1"/>
</dbReference>
<dbReference type="Gene3D" id="3.10.20.90">
    <property type="entry name" value="Phosphatidylinositol 3-kinase Catalytic Subunit, Chain A, domain 1"/>
    <property type="match status" value="1"/>
</dbReference>
<keyword evidence="4" id="KW-1185">Reference proteome</keyword>
<reference evidence="4" key="1">
    <citation type="submission" date="2015-09" db="EMBL/GenBank/DDBJ databases">
        <authorList>
            <consortium name="Pathogen Informatics"/>
        </authorList>
    </citation>
    <scope>NUCLEOTIDE SEQUENCE [LARGE SCALE GENOMIC DNA]</scope>
    <source>
        <strain evidence="4">Lake Konstanz</strain>
    </source>
</reference>
<dbReference type="PROSITE" id="PS50053">
    <property type="entry name" value="UBIQUITIN_2"/>
    <property type="match status" value="1"/>
</dbReference>
<sequence>MKVKLRWFVTGNLSVIDEADDILNAHTTVLELKGLIQGRFGFPPKELALIQKHLLDNHITMGELGITSSDSDVVLTTHVIRAQAKLEKRNSIAGDIAPAVEEEEGDDDDLQEFTHDDYILAMRMLGRDVPVTGDRLKQVRENAPRSRPTFVPSAAAPPPPPPSDAPDNTVAPAEEYHPRNTEVHRIFRDMRHGMRMENVDKTFQLEYPGVEEPFSYWDIEVKAGVRARLPLPIREAGCMYPLVAVPVIMTEMEGNILGGLLFEEFGTATGLSHSSHKEDAGAVAGKPSACGQQ</sequence>
<dbReference type="OMA" id="REAGCMY"/>
<organism evidence="3 4">
    <name type="scientific">Bodo saltans</name>
    <name type="common">Flagellated protozoan</name>
    <dbReference type="NCBI Taxonomy" id="75058"/>
    <lineage>
        <taxon>Eukaryota</taxon>
        <taxon>Discoba</taxon>
        <taxon>Euglenozoa</taxon>
        <taxon>Kinetoplastea</taxon>
        <taxon>Metakinetoplastina</taxon>
        <taxon>Eubodonida</taxon>
        <taxon>Bodonidae</taxon>
        <taxon>Bodo</taxon>
    </lineage>
</organism>
<protein>
    <recommendedName>
        <fullName evidence="2">Ubiquitin-like domain-containing protein</fullName>
    </recommendedName>
</protein>
<name>A0A0S4JUQ7_BODSA</name>
<feature type="region of interest" description="Disordered" evidence="1">
    <location>
        <begin position="140"/>
        <end position="179"/>
    </location>
</feature>
<dbReference type="InterPro" id="IPR029071">
    <property type="entry name" value="Ubiquitin-like_domsf"/>
</dbReference>
<dbReference type="AlphaFoldDB" id="A0A0S4JUQ7"/>
<dbReference type="VEuPathDB" id="TriTrypDB:BSAL_47550"/>
<evidence type="ECO:0000313" key="4">
    <source>
        <dbReference type="Proteomes" id="UP000051952"/>
    </source>
</evidence>
<feature type="compositionally biased region" description="Pro residues" evidence="1">
    <location>
        <begin position="155"/>
        <end position="164"/>
    </location>
</feature>
<accession>A0A0S4JUQ7</accession>
<dbReference type="EMBL" id="CYKH01002231">
    <property type="protein sequence ID" value="CUG94311.1"/>
    <property type="molecule type" value="Genomic_DNA"/>
</dbReference>
<evidence type="ECO:0000313" key="3">
    <source>
        <dbReference type="EMBL" id="CUG94311.1"/>
    </source>
</evidence>
<dbReference type="OrthoDB" id="270822at2759"/>
<dbReference type="Proteomes" id="UP000051952">
    <property type="component" value="Unassembled WGS sequence"/>
</dbReference>
<evidence type="ECO:0000259" key="2">
    <source>
        <dbReference type="PROSITE" id="PS50053"/>
    </source>
</evidence>